<keyword evidence="2" id="KW-0812">Transmembrane</keyword>
<keyword evidence="2" id="KW-1133">Transmembrane helix</keyword>
<protein>
    <recommendedName>
        <fullName evidence="5">Zinc ribbon domain-containing protein</fullName>
    </recommendedName>
</protein>
<evidence type="ECO:0000256" key="2">
    <source>
        <dbReference type="SAM" id="Phobius"/>
    </source>
</evidence>
<reference evidence="3" key="1">
    <citation type="submission" date="2023-07" db="EMBL/GenBank/DDBJ databases">
        <title>Genome content predicts the carbon catabolic preferences of heterotrophic bacteria.</title>
        <authorList>
            <person name="Gralka M."/>
        </authorList>
    </citation>
    <scope>NUCLEOTIDE SEQUENCE</scope>
    <source>
        <strain evidence="3">C2R13</strain>
    </source>
</reference>
<dbReference type="Proteomes" id="UP001170481">
    <property type="component" value="Unassembled WGS sequence"/>
</dbReference>
<gene>
    <name evidence="3" type="ORF">Q4535_03860</name>
</gene>
<accession>A0AAP4TWW1</accession>
<dbReference type="RefSeq" id="WP_303592956.1">
    <property type="nucleotide sequence ID" value="NZ_JAUORK010000003.1"/>
</dbReference>
<evidence type="ECO:0008006" key="5">
    <source>
        <dbReference type="Google" id="ProtNLM"/>
    </source>
</evidence>
<feature type="compositionally biased region" description="Pro residues" evidence="1">
    <location>
        <begin position="111"/>
        <end position="124"/>
    </location>
</feature>
<feature type="transmembrane region" description="Helical" evidence="2">
    <location>
        <begin position="34"/>
        <end position="55"/>
    </location>
</feature>
<evidence type="ECO:0000256" key="1">
    <source>
        <dbReference type="SAM" id="MobiDB-lite"/>
    </source>
</evidence>
<dbReference type="AlphaFoldDB" id="A0AAP4TWW1"/>
<keyword evidence="2" id="KW-0472">Membrane</keyword>
<feature type="compositionally biased region" description="Basic and acidic residues" evidence="1">
    <location>
        <begin position="150"/>
        <end position="160"/>
    </location>
</feature>
<evidence type="ECO:0000313" key="3">
    <source>
        <dbReference type="EMBL" id="MDO6671249.1"/>
    </source>
</evidence>
<feature type="region of interest" description="Disordered" evidence="1">
    <location>
        <begin position="100"/>
        <end position="160"/>
    </location>
</feature>
<organism evidence="3 4">
    <name type="scientific">Cobetia amphilecti</name>
    <dbReference type="NCBI Taxonomy" id="1055104"/>
    <lineage>
        <taxon>Bacteria</taxon>
        <taxon>Pseudomonadati</taxon>
        <taxon>Pseudomonadota</taxon>
        <taxon>Gammaproteobacteria</taxon>
        <taxon>Oceanospirillales</taxon>
        <taxon>Halomonadaceae</taxon>
        <taxon>Cobetia</taxon>
    </lineage>
</organism>
<comment type="caution">
    <text evidence="3">The sequence shown here is derived from an EMBL/GenBank/DDBJ whole genome shotgun (WGS) entry which is preliminary data.</text>
</comment>
<dbReference type="EMBL" id="JAUORK010000003">
    <property type="protein sequence ID" value="MDO6671249.1"/>
    <property type="molecule type" value="Genomic_DNA"/>
</dbReference>
<sequence>MSAALIVFLTLSVFLLPWLAVMHAAYYKGVDVLSAGAVGFFGTPLMGMLYVIAMPGDPGKLKRRRLRSAKATDKECPHCLSLIPKQATICHHCGRNSALTASQPARGAKSPTPPPTQPQPQPPTREPDPVPAGSFEYAEHGGTDTQAAEAYKRRIENADR</sequence>
<evidence type="ECO:0000313" key="4">
    <source>
        <dbReference type="Proteomes" id="UP001170481"/>
    </source>
</evidence>
<proteinExistence type="predicted"/>
<name>A0AAP4TWW1_9GAMM</name>